<sequence>MSPWVLLGTALTALIGWVYYREAFSWTGLAGIVCVVVGVALLNATGKGAP</sequence>
<dbReference type="RefSeq" id="WP_188964082.1">
    <property type="nucleotide sequence ID" value="NZ_BMOE01000012.1"/>
</dbReference>
<reference evidence="2" key="2">
    <citation type="submission" date="2020-09" db="EMBL/GenBank/DDBJ databases">
        <authorList>
            <person name="Sun Q."/>
            <person name="Ohkuma M."/>
        </authorList>
    </citation>
    <scope>NUCLEOTIDE SEQUENCE</scope>
    <source>
        <strain evidence="2">JCM 14371</strain>
    </source>
</reference>
<evidence type="ECO:0000313" key="3">
    <source>
        <dbReference type="Proteomes" id="UP000635726"/>
    </source>
</evidence>
<dbReference type="AlphaFoldDB" id="A0A917PLI6"/>
<dbReference type="EMBL" id="BMOE01000012">
    <property type="protein sequence ID" value="GGJ83867.1"/>
    <property type="molecule type" value="Genomic_DNA"/>
</dbReference>
<feature type="transmembrane region" description="Helical" evidence="1">
    <location>
        <begin position="26"/>
        <end position="44"/>
    </location>
</feature>
<name>A0A917PLI6_9DEIO</name>
<dbReference type="Proteomes" id="UP000635726">
    <property type="component" value="Unassembled WGS sequence"/>
</dbReference>
<dbReference type="Gene3D" id="1.10.3730.20">
    <property type="match status" value="1"/>
</dbReference>
<dbReference type="SUPFAM" id="SSF103481">
    <property type="entry name" value="Multidrug resistance efflux transporter EmrE"/>
    <property type="match status" value="1"/>
</dbReference>
<keyword evidence="1" id="KW-0812">Transmembrane</keyword>
<keyword evidence="1" id="KW-0472">Membrane</keyword>
<organism evidence="2 3">
    <name type="scientific">Deinococcus aquiradiocola</name>
    <dbReference type="NCBI Taxonomy" id="393059"/>
    <lineage>
        <taxon>Bacteria</taxon>
        <taxon>Thermotogati</taxon>
        <taxon>Deinococcota</taxon>
        <taxon>Deinococci</taxon>
        <taxon>Deinococcales</taxon>
        <taxon>Deinococcaceae</taxon>
        <taxon>Deinococcus</taxon>
    </lineage>
</organism>
<proteinExistence type="predicted"/>
<keyword evidence="3" id="KW-1185">Reference proteome</keyword>
<reference evidence="2" key="1">
    <citation type="journal article" date="2014" name="Int. J. Syst. Evol. Microbiol.">
        <title>Complete genome sequence of Corynebacterium casei LMG S-19264T (=DSM 44701T), isolated from a smear-ripened cheese.</title>
        <authorList>
            <consortium name="US DOE Joint Genome Institute (JGI-PGF)"/>
            <person name="Walter F."/>
            <person name="Albersmeier A."/>
            <person name="Kalinowski J."/>
            <person name="Ruckert C."/>
        </authorList>
    </citation>
    <scope>NUCLEOTIDE SEQUENCE</scope>
    <source>
        <strain evidence="2">JCM 14371</strain>
    </source>
</reference>
<dbReference type="InterPro" id="IPR037185">
    <property type="entry name" value="EmrE-like"/>
</dbReference>
<accession>A0A917PLI6</accession>
<gene>
    <name evidence="2" type="ORF">GCM10008939_29670</name>
</gene>
<evidence type="ECO:0000256" key="1">
    <source>
        <dbReference type="SAM" id="Phobius"/>
    </source>
</evidence>
<comment type="caution">
    <text evidence="2">The sequence shown here is derived from an EMBL/GenBank/DDBJ whole genome shotgun (WGS) entry which is preliminary data.</text>
</comment>
<protein>
    <submittedName>
        <fullName evidence="2">Uncharacterized protein</fullName>
    </submittedName>
</protein>
<keyword evidence="1" id="KW-1133">Transmembrane helix</keyword>
<evidence type="ECO:0000313" key="2">
    <source>
        <dbReference type="EMBL" id="GGJ83867.1"/>
    </source>
</evidence>